<reference evidence="1 2" key="2">
    <citation type="journal article" date="2013" name="PLoS ONE">
        <title>Whole genome mapping and re-organization of the nuclear and mitochondrial genomes of Babesia microti isolates.</title>
        <authorList>
            <person name="Cornillot E."/>
            <person name="Dassouli A."/>
            <person name="Garg A."/>
            <person name="Pachikara N."/>
            <person name="Randazzo S."/>
            <person name="Depoix D."/>
            <person name="Carcy B."/>
            <person name="Delbecq S."/>
            <person name="Frutos R."/>
            <person name="Silva J.C."/>
            <person name="Sutton R."/>
            <person name="Krause P.J."/>
            <person name="Mamoun C.B."/>
        </authorList>
    </citation>
    <scope>NUCLEOTIDE SEQUENCE [LARGE SCALE GENOMIC DNA]</scope>
    <source>
        <strain evidence="1 2">RI</strain>
    </source>
</reference>
<organism evidence="1 2">
    <name type="scientific">Babesia microti (strain RI)</name>
    <dbReference type="NCBI Taxonomy" id="1133968"/>
    <lineage>
        <taxon>Eukaryota</taxon>
        <taxon>Sar</taxon>
        <taxon>Alveolata</taxon>
        <taxon>Apicomplexa</taxon>
        <taxon>Aconoidasida</taxon>
        <taxon>Piroplasmida</taxon>
        <taxon>Babesiidae</taxon>
        <taxon>Babesia</taxon>
    </lineage>
</organism>
<dbReference type="EMBL" id="LN871598">
    <property type="protein sequence ID" value="SJK86317.1"/>
    <property type="molecule type" value="Genomic_DNA"/>
</dbReference>
<dbReference type="VEuPathDB" id="PiroplasmaDB:BMR1_03g01175"/>
<accession>A0A1R4ABD1</accession>
<dbReference type="OrthoDB" id="364825at2759"/>
<gene>
    <name evidence="1" type="ORF">BMR1_03g01175</name>
</gene>
<keyword evidence="2" id="KW-1185">Reference proteome</keyword>
<evidence type="ECO:0000313" key="1">
    <source>
        <dbReference type="EMBL" id="SJK86317.1"/>
    </source>
</evidence>
<dbReference type="Proteomes" id="UP000002899">
    <property type="component" value="Chromosome III"/>
</dbReference>
<dbReference type="RefSeq" id="XP_021338489.1">
    <property type="nucleotide sequence ID" value="XM_021481906.1"/>
</dbReference>
<dbReference type="AlphaFoldDB" id="A0A1R4ABD1"/>
<protein>
    <submittedName>
        <fullName evidence="1">Uncharacterized protein</fullName>
    </submittedName>
</protein>
<name>A0A1R4ABD1_BABMR</name>
<sequence length="526" mass="60391">MSLVGISHFNEEIFQLDVTLPENTLKTPDNSKFRIISFYQCDVDGLCAQYVLQLHSNFKSFASLHSFPVYEENDIYQYIHKTLSLHLKRPDVQADAFMRVLLIGIRGWSSELLRAIKVHFEHLLDPPLRKYLKIAILTVIRPIGFFGKLPQECILFKESDDEPMYPSSGIYTCESASVTSLLLKGMTFVYENEHAAAIFAASISIFSKNVHFGIGETLYYGKIEEFHNQISQLNGGPYVSYDIDKAILPLVTFTTLEDALSISPSILVLDSKKNPETIAEFRIQCSLRKEEFTSEFNALSSEKQKRVLSLIKRQISFYREMPQLCWLRRVKHIPNLDVMYFLSTILNKEETQSIIALDFLYNILQERLQQDSYYDRNVINTISKSAIAYINQSFDSISRAKLKFKTFLGQKLIIAEIRPNNPLSHINQLEMVASIISNIEAKGDEVKRSRCLLIVEHKEKYLFGFTPNVDSSFPDIWPGVFMQISQSDSSCSFNALLPNVLKYKGDVRDIKKSLFTKLANRLGRKR</sequence>
<dbReference type="GeneID" id="24424869"/>
<proteinExistence type="predicted"/>
<reference evidence="1 2" key="3">
    <citation type="journal article" date="2016" name="Sci. Rep.">
        <title>Genome-wide diversity and gene expression profiling of Babesia microti isolates identify polymorphic genes that mediate host-pathogen interactions.</title>
        <authorList>
            <person name="Silva J.C."/>
            <person name="Cornillot E."/>
            <person name="McCracken C."/>
            <person name="Usmani-Brown S."/>
            <person name="Dwivedi A."/>
            <person name="Ifeonu O.O."/>
            <person name="Crabtree J."/>
            <person name="Gotia H.T."/>
            <person name="Virji A.Z."/>
            <person name="Reynes C."/>
            <person name="Colinge J."/>
            <person name="Kumar V."/>
            <person name="Lawres L."/>
            <person name="Pazzi J.E."/>
            <person name="Pablo J.V."/>
            <person name="Hung C."/>
            <person name="Brancato J."/>
            <person name="Kumari P."/>
            <person name="Orvis J."/>
            <person name="Tretina K."/>
            <person name="Chibucos M."/>
            <person name="Ott S."/>
            <person name="Sadzewicz L."/>
            <person name="Sengamalay N."/>
            <person name="Shetty A.C."/>
            <person name="Su Q."/>
            <person name="Tallon L."/>
            <person name="Fraser C.M."/>
            <person name="Frutos R."/>
            <person name="Molina D.M."/>
            <person name="Krause P.J."/>
            <person name="Ben Mamoun C."/>
        </authorList>
    </citation>
    <scope>NUCLEOTIDE SEQUENCE [LARGE SCALE GENOMIC DNA]</scope>
    <source>
        <strain evidence="1 2">RI</strain>
    </source>
</reference>
<reference evidence="1 2" key="1">
    <citation type="journal article" date="2012" name="Nucleic Acids Res.">
        <title>Sequencing of the smallest Apicomplexan genome from the human pathogen Babesia microti.</title>
        <authorList>
            <person name="Cornillot E."/>
            <person name="Hadj-Kaddour K."/>
            <person name="Dassouli A."/>
            <person name="Noel B."/>
            <person name="Ranwez V."/>
            <person name="Vacherie B."/>
            <person name="Augagneur Y."/>
            <person name="Bres V."/>
            <person name="Duclos A."/>
            <person name="Randazzo S."/>
            <person name="Carcy B."/>
            <person name="Debierre-Grockiego F."/>
            <person name="Delbecq S."/>
            <person name="Moubri-Menage K."/>
            <person name="Shams-Eldin H."/>
            <person name="Usmani-Brown S."/>
            <person name="Bringaud F."/>
            <person name="Wincker P."/>
            <person name="Vivares C.P."/>
            <person name="Schwarz R.T."/>
            <person name="Schetters T.P."/>
            <person name="Krause P.J."/>
            <person name="Gorenflot A."/>
            <person name="Berry V."/>
            <person name="Barbe V."/>
            <person name="Ben Mamoun C."/>
        </authorList>
    </citation>
    <scope>NUCLEOTIDE SEQUENCE [LARGE SCALE GENOMIC DNA]</scope>
    <source>
        <strain evidence="1 2">RI</strain>
    </source>
</reference>
<evidence type="ECO:0000313" key="2">
    <source>
        <dbReference type="Proteomes" id="UP000002899"/>
    </source>
</evidence>
<dbReference type="KEGG" id="bmic:BMR1_03g01175"/>